<sequence length="403" mass="44265">MQFNTSDSELRQFCSFLKMPITQSFIEVLASKAYLAVHASPETVSMYITPPETPSSVLASSPLPPIYSFIRDLIVGSRVQAATLFGTMVYMERLKPRLSQAFCSAPDAAYRTLMSCLILSGKYLNDAAPKNKHWSAYCRIYQVLELNSMENYSLSLLDFDLSVSCQEVLYQYNAFSHLPHSAAPLPFHSPLVSKFPNTPKSSVFPPALKTPLGCKFSNPDMPVGSYSRSPSTYTAPVLLSHAVPYPSPLNSAAWSGSSNHFPLSKPARISELSNSGSGLYRRRTSRRQLLASPSQLSHSVTSSFCNRTLTSMASMPRLNVDIYSNSENHSAPLSAPLLGHPGSYPFPTYTLRSNVPEASRPSPTKLSLPSSAGLVGFDPSFKLPPLTFPNPEEQNYRIPSFIP</sequence>
<accession>A0ACC2SZ35</accession>
<evidence type="ECO:0000313" key="1">
    <source>
        <dbReference type="EMBL" id="KAJ9067545.1"/>
    </source>
</evidence>
<proteinExistence type="predicted"/>
<name>A0ACC2SZ35_9FUNG</name>
<comment type="caution">
    <text evidence="1">The sequence shown here is derived from an EMBL/GenBank/DDBJ whole genome shotgun (WGS) entry which is preliminary data.</text>
</comment>
<protein>
    <submittedName>
        <fullName evidence="1">PHO85 cyclin-1</fullName>
    </submittedName>
</protein>
<dbReference type="Proteomes" id="UP001165960">
    <property type="component" value="Unassembled WGS sequence"/>
</dbReference>
<reference evidence="1" key="1">
    <citation type="submission" date="2022-04" db="EMBL/GenBank/DDBJ databases">
        <title>Genome of the entomopathogenic fungus Entomophthora muscae.</title>
        <authorList>
            <person name="Elya C."/>
            <person name="Lovett B.R."/>
            <person name="Lee E."/>
            <person name="Macias A.M."/>
            <person name="Hajek A.E."/>
            <person name="De Bivort B.L."/>
            <person name="Kasson M.T."/>
            <person name="De Fine Licht H.H."/>
            <person name="Stajich J.E."/>
        </authorList>
    </citation>
    <scope>NUCLEOTIDE SEQUENCE</scope>
    <source>
        <strain evidence="1">Berkeley</strain>
    </source>
</reference>
<organism evidence="1 2">
    <name type="scientific">Entomophthora muscae</name>
    <dbReference type="NCBI Taxonomy" id="34485"/>
    <lineage>
        <taxon>Eukaryota</taxon>
        <taxon>Fungi</taxon>
        <taxon>Fungi incertae sedis</taxon>
        <taxon>Zoopagomycota</taxon>
        <taxon>Entomophthoromycotina</taxon>
        <taxon>Entomophthoromycetes</taxon>
        <taxon>Entomophthorales</taxon>
        <taxon>Entomophthoraceae</taxon>
        <taxon>Entomophthora</taxon>
    </lineage>
</organism>
<gene>
    <name evidence="1" type="primary">PCL1_9</name>
    <name evidence="1" type="ORF">DSO57_1038125</name>
</gene>
<keyword evidence="2" id="KW-1185">Reference proteome</keyword>
<dbReference type="EMBL" id="QTSX02004004">
    <property type="protein sequence ID" value="KAJ9067545.1"/>
    <property type="molecule type" value="Genomic_DNA"/>
</dbReference>
<evidence type="ECO:0000313" key="2">
    <source>
        <dbReference type="Proteomes" id="UP001165960"/>
    </source>
</evidence>